<organism evidence="4 5">
    <name type="scientific">Anopheles culicifacies</name>
    <dbReference type="NCBI Taxonomy" id="139723"/>
    <lineage>
        <taxon>Eukaryota</taxon>
        <taxon>Metazoa</taxon>
        <taxon>Ecdysozoa</taxon>
        <taxon>Arthropoda</taxon>
        <taxon>Hexapoda</taxon>
        <taxon>Insecta</taxon>
        <taxon>Pterygota</taxon>
        <taxon>Neoptera</taxon>
        <taxon>Endopterygota</taxon>
        <taxon>Diptera</taxon>
        <taxon>Nematocera</taxon>
        <taxon>Culicoidea</taxon>
        <taxon>Culicidae</taxon>
        <taxon>Anophelinae</taxon>
        <taxon>Anopheles</taxon>
        <taxon>culicifacies species complex</taxon>
    </lineage>
</organism>
<reference evidence="4" key="2">
    <citation type="submission" date="2020-05" db="UniProtKB">
        <authorList>
            <consortium name="EnsemblMetazoa"/>
        </authorList>
    </citation>
    <scope>IDENTIFICATION</scope>
    <source>
        <strain evidence="4">A-37</strain>
    </source>
</reference>
<dbReference type="EnsemblMetazoa" id="ACUA008888-RA">
    <property type="protein sequence ID" value="ACUA008888-PA"/>
    <property type="gene ID" value="ACUA008888"/>
</dbReference>
<protein>
    <recommendedName>
        <fullName evidence="6">LRRCT domain-containing protein</fullName>
    </recommendedName>
</protein>
<evidence type="ECO:0000313" key="4">
    <source>
        <dbReference type="EnsemblMetazoa" id="ACUA008888-PA"/>
    </source>
</evidence>
<evidence type="ECO:0000313" key="5">
    <source>
        <dbReference type="Proteomes" id="UP000075883"/>
    </source>
</evidence>
<proteinExistence type="predicted"/>
<keyword evidence="3" id="KW-1133">Transmembrane helix</keyword>
<dbReference type="STRING" id="139723.A0A182M3Z9"/>
<feature type="transmembrane region" description="Helical" evidence="3">
    <location>
        <begin position="304"/>
        <end position="325"/>
    </location>
</feature>
<dbReference type="SMART" id="SM00369">
    <property type="entry name" value="LRR_TYP"/>
    <property type="match status" value="8"/>
</dbReference>
<dbReference type="Gene3D" id="3.80.10.10">
    <property type="entry name" value="Ribonuclease Inhibitor"/>
    <property type="match status" value="2"/>
</dbReference>
<accession>A0A182M3Z9</accession>
<keyword evidence="2" id="KW-0677">Repeat</keyword>
<evidence type="ECO:0000256" key="1">
    <source>
        <dbReference type="ARBA" id="ARBA00022614"/>
    </source>
</evidence>
<dbReference type="PANTHER" id="PTHR24366:SF96">
    <property type="entry name" value="LEUCINE RICH REPEAT CONTAINING 53"/>
    <property type="match status" value="1"/>
</dbReference>
<dbReference type="PANTHER" id="PTHR24366">
    <property type="entry name" value="IG(IMMUNOGLOBULIN) AND LRR(LEUCINE RICH REPEAT) DOMAINS"/>
    <property type="match status" value="1"/>
</dbReference>
<reference evidence="5" key="1">
    <citation type="submission" date="2013-09" db="EMBL/GenBank/DDBJ databases">
        <title>The Genome Sequence of Anopheles culicifacies species A.</title>
        <authorList>
            <consortium name="The Broad Institute Genomics Platform"/>
            <person name="Neafsey D.E."/>
            <person name="Besansky N."/>
            <person name="Howell P."/>
            <person name="Walton C."/>
            <person name="Young S.K."/>
            <person name="Zeng Q."/>
            <person name="Gargeya S."/>
            <person name="Fitzgerald M."/>
            <person name="Haas B."/>
            <person name="Abouelleil A."/>
            <person name="Allen A.W."/>
            <person name="Alvarado L."/>
            <person name="Arachchi H.M."/>
            <person name="Berlin A.M."/>
            <person name="Chapman S.B."/>
            <person name="Gainer-Dewar J."/>
            <person name="Goldberg J."/>
            <person name="Griggs A."/>
            <person name="Gujja S."/>
            <person name="Hansen M."/>
            <person name="Howarth C."/>
            <person name="Imamovic A."/>
            <person name="Ireland A."/>
            <person name="Larimer J."/>
            <person name="McCowan C."/>
            <person name="Murphy C."/>
            <person name="Pearson M."/>
            <person name="Poon T.W."/>
            <person name="Priest M."/>
            <person name="Roberts A."/>
            <person name="Saif S."/>
            <person name="Shea T."/>
            <person name="Sisk P."/>
            <person name="Sykes S."/>
            <person name="Wortman J."/>
            <person name="Nusbaum C."/>
            <person name="Birren B."/>
        </authorList>
    </citation>
    <scope>NUCLEOTIDE SEQUENCE [LARGE SCALE GENOMIC DNA]</scope>
    <source>
        <strain evidence="5">A-37</strain>
    </source>
</reference>
<dbReference type="Pfam" id="PF13855">
    <property type="entry name" value="LRR_8"/>
    <property type="match status" value="2"/>
</dbReference>
<keyword evidence="5" id="KW-1185">Reference proteome</keyword>
<dbReference type="VEuPathDB" id="VectorBase:ACUA008888"/>
<keyword evidence="3" id="KW-0812">Transmembrane</keyword>
<dbReference type="AlphaFoldDB" id="A0A182M3Z9"/>
<dbReference type="InterPro" id="IPR032675">
    <property type="entry name" value="LRR_dom_sf"/>
</dbReference>
<dbReference type="PROSITE" id="PS51450">
    <property type="entry name" value="LRR"/>
    <property type="match status" value="1"/>
</dbReference>
<dbReference type="EMBL" id="AXCM01001553">
    <property type="status" value="NOT_ANNOTATED_CDS"/>
    <property type="molecule type" value="Genomic_DNA"/>
</dbReference>
<dbReference type="SUPFAM" id="SSF52058">
    <property type="entry name" value="L domain-like"/>
    <property type="match status" value="1"/>
</dbReference>
<evidence type="ECO:0000256" key="2">
    <source>
        <dbReference type="ARBA" id="ARBA00022737"/>
    </source>
</evidence>
<dbReference type="Proteomes" id="UP000075883">
    <property type="component" value="Unassembled WGS sequence"/>
</dbReference>
<dbReference type="InterPro" id="IPR001611">
    <property type="entry name" value="Leu-rich_rpt"/>
</dbReference>
<name>A0A182M3Z9_9DIPT</name>
<keyword evidence="3" id="KW-0472">Membrane</keyword>
<sequence>MGELLVLNLRGNLIDQIDALTFTPLAKLEELNLGQNRIASVGLSVSSFVGIGDLKILLLDDNLLSVIPSAETFKPIDKLAELYIGTNSLVTVEDGAFKMLSELTLLDLRSSLLPNVSEGTFGGIENLKTLNLADNRFVHVPSSALAVLRRLEELAIGQNHFETVPAHAFRGLPNLKRFELKGSLYLRRIERAAFQTNTNLESIVIESNKALTVLEESTFAGLLYLKHLSLRNNGLERLDEGMLSWNSLRTVDISDNPINCDCYYSKLLQRLQSAARVSYNATGCPHHLPDQWECEYMLEKNKNLISVVVPLVAIVTAIALAFYRFRGLLREYVKNGCKSKAAASVTPAGPTGLPVLPPLGRSELSTVVDYEKPHSEDDYVIRSSNLYHGGVGQPILNGYPLYLQQNPSVYYNKPLPITEL</sequence>
<dbReference type="InterPro" id="IPR003591">
    <property type="entry name" value="Leu-rich_rpt_typical-subtyp"/>
</dbReference>
<keyword evidence="1" id="KW-0433">Leucine-rich repeat</keyword>
<evidence type="ECO:0008006" key="6">
    <source>
        <dbReference type="Google" id="ProtNLM"/>
    </source>
</evidence>
<evidence type="ECO:0000256" key="3">
    <source>
        <dbReference type="SAM" id="Phobius"/>
    </source>
</evidence>